<dbReference type="AlphaFoldDB" id="A0A0D8HI56"/>
<keyword evidence="2" id="KW-1185">Reference proteome</keyword>
<protein>
    <submittedName>
        <fullName evidence="1">Uncharacterized protein</fullName>
    </submittedName>
</protein>
<dbReference type="EMBL" id="JXYS01000042">
    <property type="protein sequence ID" value="KJF17442.1"/>
    <property type="molecule type" value="Genomic_DNA"/>
</dbReference>
<gene>
    <name evidence="1" type="ORF">AXFE_17200</name>
</gene>
<name>A0A0D8HI56_9ACTN</name>
<reference evidence="1 2" key="1">
    <citation type="submission" date="2015-01" db="EMBL/GenBank/DDBJ databases">
        <title>Draft genome of the acidophilic iron oxidizer Acidithrix ferrooxidans strain Py-F3.</title>
        <authorList>
            <person name="Poehlein A."/>
            <person name="Eisen S."/>
            <person name="Schloemann M."/>
            <person name="Johnson B.D."/>
            <person name="Daniel R."/>
            <person name="Muehling M."/>
        </authorList>
    </citation>
    <scope>NUCLEOTIDE SEQUENCE [LARGE SCALE GENOMIC DNA]</scope>
    <source>
        <strain evidence="1 2">Py-F3</strain>
    </source>
</reference>
<accession>A0A0D8HI56</accession>
<comment type="caution">
    <text evidence="1">The sequence shown here is derived from an EMBL/GenBank/DDBJ whole genome shotgun (WGS) entry which is preliminary data.</text>
</comment>
<dbReference type="Proteomes" id="UP000032360">
    <property type="component" value="Unassembled WGS sequence"/>
</dbReference>
<evidence type="ECO:0000313" key="1">
    <source>
        <dbReference type="EMBL" id="KJF17442.1"/>
    </source>
</evidence>
<proteinExistence type="predicted"/>
<organism evidence="1 2">
    <name type="scientific">Acidithrix ferrooxidans</name>
    <dbReference type="NCBI Taxonomy" id="1280514"/>
    <lineage>
        <taxon>Bacteria</taxon>
        <taxon>Bacillati</taxon>
        <taxon>Actinomycetota</taxon>
        <taxon>Acidimicrobiia</taxon>
        <taxon>Acidimicrobiales</taxon>
        <taxon>Acidimicrobiaceae</taxon>
        <taxon>Acidithrix</taxon>
    </lineage>
</organism>
<sequence>MISISDTEGDEIELAGAIDESKGDIGDDSFVAVAESSAGTGLLSIPLLPIPLPVAGPPFNGPKLM</sequence>
<evidence type="ECO:0000313" key="2">
    <source>
        <dbReference type="Proteomes" id="UP000032360"/>
    </source>
</evidence>